<accession>A0ABR7JEC7</accession>
<dbReference type="RefSeq" id="WP_166134109.1">
    <property type="nucleotide sequence ID" value="NZ_JAAOBY010000002.1"/>
</dbReference>
<gene>
    <name evidence="2" type="ORF">H8R26_05445</name>
</gene>
<dbReference type="Proteomes" id="UP000621670">
    <property type="component" value="Unassembled WGS sequence"/>
</dbReference>
<dbReference type="Pfam" id="PF10670">
    <property type="entry name" value="DUF4198"/>
    <property type="match status" value="1"/>
</dbReference>
<feature type="chain" id="PRO_5046973675" evidence="1">
    <location>
        <begin position="21"/>
        <end position="244"/>
    </location>
</feature>
<evidence type="ECO:0000256" key="1">
    <source>
        <dbReference type="SAM" id="SignalP"/>
    </source>
</evidence>
<feature type="signal peptide" evidence="1">
    <location>
        <begin position="1"/>
        <end position="20"/>
    </location>
</feature>
<keyword evidence="1" id="KW-0732">Signal</keyword>
<protein>
    <submittedName>
        <fullName evidence="2">DUF4198 domain-containing protein</fullName>
    </submittedName>
</protein>
<organism evidence="2 3">
    <name type="scientific">Flavobacterium turcicum</name>
    <dbReference type="NCBI Taxonomy" id="2764718"/>
    <lineage>
        <taxon>Bacteria</taxon>
        <taxon>Pseudomonadati</taxon>
        <taxon>Bacteroidota</taxon>
        <taxon>Flavobacteriia</taxon>
        <taxon>Flavobacteriales</taxon>
        <taxon>Flavobacteriaceae</taxon>
        <taxon>Flavobacterium</taxon>
    </lineage>
</organism>
<sequence length="244" mass="28152">MKNNIYFIALFFLFSVNSFAHFLWIETNTKGKINQKQEVKVFFGEYSYGAIDKVGEEGFEKVKNFTLWAISPNGDKIKLEVTPEATFYKTTFTPKVNGTYTIVLNNNEIDVIDYTQYDFGIFKTHYHATAKIEVGEKYAETVSINPEGITIVDVSKKNLKLNDEVVLKILYKNKPVKDNEVVVFLKNQFNQKIKTDENGLVKFTLPFATKYIVETTIKEEVSGKYNGKEYQFVFHSATYPIMIE</sequence>
<keyword evidence="3" id="KW-1185">Reference proteome</keyword>
<evidence type="ECO:0000313" key="3">
    <source>
        <dbReference type="Proteomes" id="UP000621670"/>
    </source>
</evidence>
<evidence type="ECO:0000313" key="2">
    <source>
        <dbReference type="EMBL" id="MBC5862861.1"/>
    </source>
</evidence>
<name>A0ABR7JEC7_9FLAO</name>
<dbReference type="EMBL" id="JACRUM010000002">
    <property type="protein sequence ID" value="MBC5862861.1"/>
    <property type="molecule type" value="Genomic_DNA"/>
</dbReference>
<dbReference type="InterPro" id="IPR019613">
    <property type="entry name" value="DUF4198"/>
</dbReference>
<proteinExistence type="predicted"/>
<reference evidence="2 3" key="1">
    <citation type="submission" date="2020-08" db="EMBL/GenBank/DDBJ databases">
        <title>Description of novel Flavobacterium F-400 isolate.</title>
        <authorList>
            <person name="Saticioglu I."/>
            <person name="Duman M."/>
            <person name="Altun S."/>
        </authorList>
    </citation>
    <scope>NUCLEOTIDE SEQUENCE [LARGE SCALE GENOMIC DNA]</scope>
    <source>
        <strain evidence="2 3">F-400</strain>
    </source>
</reference>
<comment type="caution">
    <text evidence="2">The sequence shown here is derived from an EMBL/GenBank/DDBJ whole genome shotgun (WGS) entry which is preliminary data.</text>
</comment>